<evidence type="ECO:0000313" key="1">
    <source>
        <dbReference type="EMBL" id="MDX8487983.1"/>
    </source>
</evidence>
<sequence>MAALTILPVPIASDLGLLALEIRRKVFIVGQSVPETIERDAYDAEALHLVAIDNGDVVGTLRVVFLP</sequence>
<name>A0ABU4YMA8_9HYPH</name>
<dbReference type="Gene3D" id="3.40.630.30">
    <property type="match status" value="1"/>
</dbReference>
<dbReference type="GO" id="GO:0016746">
    <property type="term" value="F:acyltransferase activity"/>
    <property type="evidence" value="ECO:0007669"/>
    <property type="project" value="UniProtKB-KW"/>
</dbReference>
<evidence type="ECO:0000313" key="2">
    <source>
        <dbReference type="Proteomes" id="UP001280156"/>
    </source>
</evidence>
<keyword evidence="1" id="KW-0808">Transferase</keyword>
<dbReference type="InterPro" id="IPR016181">
    <property type="entry name" value="Acyl_CoA_acyltransferase"/>
</dbReference>
<dbReference type="RefSeq" id="WP_320293564.1">
    <property type="nucleotide sequence ID" value="NZ_JAVIIU010000001.1"/>
</dbReference>
<dbReference type="Pfam" id="PF13444">
    <property type="entry name" value="Acetyltransf_5"/>
    <property type="match status" value="1"/>
</dbReference>
<reference evidence="1 2" key="1">
    <citation type="submission" date="2023-08" db="EMBL/GenBank/DDBJ databases">
        <title>Implementing the SeqCode for naming new Mesorhizobium species isolated from Vachellia karroo root nodules.</title>
        <authorList>
            <person name="Van Lill M."/>
        </authorList>
    </citation>
    <scope>NUCLEOTIDE SEQUENCE [LARGE SCALE GENOMIC DNA]</scope>
    <source>
        <strain evidence="1 2">VK2B</strain>
    </source>
</reference>
<dbReference type="SUPFAM" id="SSF55729">
    <property type="entry name" value="Acyl-CoA N-acyltransferases (Nat)"/>
    <property type="match status" value="1"/>
</dbReference>
<keyword evidence="2" id="KW-1185">Reference proteome</keyword>
<organism evidence="1 2">
    <name type="scientific">Mesorhizobium humile</name>
    <dbReference type="NCBI Taxonomy" id="3072313"/>
    <lineage>
        <taxon>Bacteria</taxon>
        <taxon>Pseudomonadati</taxon>
        <taxon>Pseudomonadota</taxon>
        <taxon>Alphaproteobacteria</taxon>
        <taxon>Hyphomicrobiales</taxon>
        <taxon>Phyllobacteriaceae</taxon>
        <taxon>Mesorhizobium</taxon>
    </lineage>
</organism>
<proteinExistence type="predicted"/>
<comment type="caution">
    <text evidence="1">The sequence shown here is derived from an EMBL/GenBank/DDBJ whole genome shotgun (WGS) entry which is preliminary data.</text>
</comment>
<keyword evidence="1" id="KW-0012">Acyltransferase</keyword>
<dbReference type="EC" id="2.3.1.-" evidence="1"/>
<dbReference type="Proteomes" id="UP001280156">
    <property type="component" value="Unassembled WGS sequence"/>
</dbReference>
<gene>
    <name evidence="1" type="ORF">RFM52_22655</name>
</gene>
<protein>
    <submittedName>
        <fullName evidence="1">GNAT family N-acyltransferase</fullName>
        <ecNumber evidence="1">2.3.1.-</ecNumber>
    </submittedName>
</protein>
<accession>A0ABU4YMA8</accession>
<dbReference type="EMBL" id="JAVIIV010000016">
    <property type="protein sequence ID" value="MDX8487983.1"/>
    <property type="molecule type" value="Genomic_DNA"/>
</dbReference>